<dbReference type="GO" id="GO:0003886">
    <property type="term" value="F:DNA (cytosine-5-)-methyltransferase activity"/>
    <property type="evidence" value="ECO:0007669"/>
    <property type="project" value="UniProtKB-EC"/>
</dbReference>
<dbReference type="InterPro" id="IPR001525">
    <property type="entry name" value="C5_MeTfrase"/>
</dbReference>
<evidence type="ECO:0000256" key="4">
    <source>
        <dbReference type="ARBA" id="ARBA00022691"/>
    </source>
</evidence>
<dbReference type="InterPro" id="IPR029063">
    <property type="entry name" value="SAM-dependent_MTases_sf"/>
</dbReference>
<dbReference type="RefSeq" id="WP_142994622.1">
    <property type="nucleotide sequence ID" value="NZ_OBMM01000009.1"/>
</dbReference>
<proteinExistence type="inferred from homology"/>
<comment type="catalytic activity">
    <reaction evidence="6">
        <text>a 2'-deoxycytidine in DNA + S-adenosyl-L-methionine = a 5-methyl-2'-deoxycytidine in DNA + S-adenosyl-L-homocysteine + H(+)</text>
        <dbReference type="Rhea" id="RHEA:13681"/>
        <dbReference type="Rhea" id="RHEA-COMP:11369"/>
        <dbReference type="Rhea" id="RHEA-COMP:11370"/>
        <dbReference type="ChEBI" id="CHEBI:15378"/>
        <dbReference type="ChEBI" id="CHEBI:57856"/>
        <dbReference type="ChEBI" id="CHEBI:59789"/>
        <dbReference type="ChEBI" id="CHEBI:85452"/>
        <dbReference type="ChEBI" id="CHEBI:85454"/>
        <dbReference type="EC" id="2.1.1.37"/>
    </reaction>
</comment>
<accession>A0A285TY52</accession>
<evidence type="ECO:0000256" key="7">
    <source>
        <dbReference type="PROSITE-ProRule" id="PRU01016"/>
    </source>
</evidence>
<feature type="region of interest" description="Disordered" evidence="8">
    <location>
        <begin position="276"/>
        <end position="302"/>
    </location>
</feature>
<feature type="active site" evidence="7">
    <location>
        <position position="123"/>
    </location>
</feature>
<evidence type="ECO:0000313" key="10">
    <source>
        <dbReference type="Proteomes" id="UP000219068"/>
    </source>
</evidence>
<evidence type="ECO:0000256" key="6">
    <source>
        <dbReference type="ARBA" id="ARBA00047422"/>
    </source>
</evidence>
<protein>
    <recommendedName>
        <fullName evidence="1">DNA (cytosine-5-)-methyltransferase</fullName>
        <ecNumber evidence="1">2.1.1.37</ecNumber>
    </recommendedName>
</protein>
<evidence type="ECO:0000256" key="5">
    <source>
        <dbReference type="ARBA" id="ARBA00022747"/>
    </source>
</evidence>
<dbReference type="SUPFAM" id="SSF53335">
    <property type="entry name" value="S-adenosyl-L-methionine-dependent methyltransferases"/>
    <property type="match status" value="1"/>
</dbReference>
<gene>
    <name evidence="9" type="ORF">SAMN05428964_10976</name>
</gene>
<dbReference type="EC" id="2.1.1.37" evidence="1"/>
<evidence type="ECO:0000256" key="1">
    <source>
        <dbReference type="ARBA" id="ARBA00011975"/>
    </source>
</evidence>
<dbReference type="Proteomes" id="UP000219068">
    <property type="component" value="Unassembled WGS sequence"/>
</dbReference>
<keyword evidence="3 7" id="KW-0808">Transferase</keyword>
<dbReference type="PANTHER" id="PTHR10629:SF52">
    <property type="entry name" value="DNA (CYTOSINE-5)-METHYLTRANSFERASE 1"/>
    <property type="match status" value="1"/>
</dbReference>
<keyword evidence="5" id="KW-0680">Restriction system</keyword>
<comment type="similarity">
    <text evidence="7">Belongs to the class I-like SAM-binding methyltransferase superfamily. C5-methyltransferase family.</text>
</comment>
<evidence type="ECO:0000256" key="8">
    <source>
        <dbReference type="SAM" id="MobiDB-lite"/>
    </source>
</evidence>
<reference evidence="9 10" key="1">
    <citation type="submission" date="2017-08" db="EMBL/GenBank/DDBJ databases">
        <authorList>
            <person name="de Groot N.N."/>
        </authorList>
    </citation>
    <scope>NUCLEOTIDE SEQUENCE [LARGE SCALE GENOMIC DNA]</scope>
    <source>
        <strain evidence="9 10">USBA 78</strain>
    </source>
</reference>
<dbReference type="Gene3D" id="3.90.120.10">
    <property type="entry name" value="DNA Methylase, subunit A, domain 2"/>
    <property type="match status" value="1"/>
</dbReference>
<organism evidence="9 10">
    <name type="scientific">Thalassospira xiamenensis</name>
    <dbReference type="NCBI Taxonomy" id="220697"/>
    <lineage>
        <taxon>Bacteria</taxon>
        <taxon>Pseudomonadati</taxon>
        <taxon>Pseudomonadota</taxon>
        <taxon>Alphaproteobacteria</taxon>
        <taxon>Rhodospirillales</taxon>
        <taxon>Thalassospiraceae</taxon>
        <taxon>Thalassospira</taxon>
    </lineage>
</organism>
<name>A0A285TY52_9PROT</name>
<keyword evidence="4 7" id="KW-0949">S-adenosyl-L-methionine</keyword>
<dbReference type="InterPro" id="IPR050390">
    <property type="entry name" value="C5-Methyltransferase"/>
</dbReference>
<dbReference type="GO" id="GO:0009307">
    <property type="term" value="P:DNA restriction-modification system"/>
    <property type="evidence" value="ECO:0007669"/>
    <property type="project" value="UniProtKB-KW"/>
</dbReference>
<dbReference type="PROSITE" id="PS51679">
    <property type="entry name" value="SAM_MT_C5"/>
    <property type="match status" value="1"/>
</dbReference>
<dbReference type="GO" id="GO:0032259">
    <property type="term" value="P:methylation"/>
    <property type="evidence" value="ECO:0007669"/>
    <property type="project" value="UniProtKB-KW"/>
</dbReference>
<keyword evidence="2 7" id="KW-0489">Methyltransferase</keyword>
<dbReference type="PANTHER" id="PTHR10629">
    <property type="entry name" value="CYTOSINE-SPECIFIC METHYLTRANSFERASE"/>
    <property type="match status" value="1"/>
</dbReference>
<evidence type="ECO:0000313" key="9">
    <source>
        <dbReference type="EMBL" id="SOC30525.1"/>
    </source>
</evidence>
<dbReference type="GO" id="GO:0003677">
    <property type="term" value="F:DNA binding"/>
    <property type="evidence" value="ECO:0007669"/>
    <property type="project" value="TreeGrafter"/>
</dbReference>
<dbReference type="Gene3D" id="3.40.50.150">
    <property type="entry name" value="Vaccinia Virus protein VP39"/>
    <property type="match status" value="1"/>
</dbReference>
<dbReference type="AlphaFoldDB" id="A0A285TY52"/>
<dbReference type="Pfam" id="PF00145">
    <property type="entry name" value="DNA_methylase"/>
    <property type="match status" value="2"/>
</dbReference>
<dbReference type="GO" id="GO:0044027">
    <property type="term" value="P:negative regulation of gene expression via chromosomal CpG island methylation"/>
    <property type="evidence" value="ECO:0007669"/>
    <property type="project" value="TreeGrafter"/>
</dbReference>
<evidence type="ECO:0000256" key="3">
    <source>
        <dbReference type="ARBA" id="ARBA00022679"/>
    </source>
</evidence>
<dbReference type="EMBL" id="OBMM01000009">
    <property type="protein sequence ID" value="SOC30525.1"/>
    <property type="molecule type" value="Genomic_DNA"/>
</dbReference>
<sequence length="614" mass="66205">MLDLSSIPQTPRRLRVASCFSGMEAASVAAKGMNWDFRAFAEIEPAACETLDQIYGCGRPIYLPNPDHATSMSERKADIARIKRLSTMRDRSPGSPANLGDISQVDWTKYRGRLDLMVGGPPCQAFSIAGPRLSLADKRGQLSLSYVEAIHDSRVPWSFTENVPGWLSTKDNAFGCFLGALVGADRPLPAPGKRWGSAGFVDGPLYRAAWRVIDAQGFVPQRRRRVLVVAARVDCGGDPIRVLFETEAEARVHLGDRAHSGPLFPVSVSGSGHLAPRAETQEEIAKNPAESSLRGREKESGPEAYRVHAYGSAAMTNPNGKAPMAERADTARCLDTVGGFSCGQGGNLVLQHEEAQAFRTAGDGAVYAEGDKSAPLTTQTDPCANIILQYQDVSEVSSTVTSNLAKASFDSDCSGTLLVSDDIVNISCDSETEIEALAFSAKDYGGDVSNIAPTLRAGAFKESHANSGSHIGVVIPQTASNDNPGHPGDLEAYATETGVGFWSERIPSLRVSTAPSQPQTIVKQIGMMVRRLMPLECLRLQGFPDDYFDKVLIRGKPIADGPMYKMIGNSWAVPVARWVFRRLDAAILQPSHGEVQTLANENSYYPFIGEENNA</sequence>
<evidence type="ECO:0000256" key="2">
    <source>
        <dbReference type="ARBA" id="ARBA00022603"/>
    </source>
</evidence>